<evidence type="ECO:0000313" key="2">
    <source>
        <dbReference type="Proteomes" id="UP000626244"/>
    </source>
</evidence>
<sequence length="74" mass="8415">MNIAQLKSKLIAENVDPSAYSLIGGLPNEAYCIGINNGIWEVYYSERGNKSSLNTFNGEQDACLYFYNWLKRMI</sequence>
<dbReference type="OrthoDB" id="8239791at2"/>
<dbReference type="Proteomes" id="UP000626244">
    <property type="component" value="Unassembled WGS sequence"/>
</dbReference>
<keyword evidence="2" id="KW-1185">Reference proteome</keyword>
<dbReference type="EMBL" id="BMHB01000001">
    <property type="protein sequence ID" value="GGI12927.1"/>
    <property type="molecule type" value="Genomic_DNA"/>
</dbReference>
<comment type="caution">
    <text evidence="1">The sequence shown here is derived from an EMBL/GenBank/DDBJ whole genome shotgun (WGS) entry which is preliminary data.</text>
</comment>
<name>A0A8J3AEK7_9BACI</name>
<accession>A0A8J3AEK7</accession>
<evidence type="ECO:0000313" key="1">
    <source>
        <dbReference type="EMBL" id="GGI12927.1"/>
    </source>
</evidence>
<dbReference type="AlphaFoldDB" id="A0A8J3AEK7"/>
<gene>
    <name evidence="1" type="ORF">GCM10007380_15360</name>
</gene>
<protein>
    <submittedName>
        <fullName evidence="1">Uncharacterized protein</fullName>
    </submittedName>
</protein>
<reference evidence="2" key="1">
    <citation type="journal article" date="2019" name="Int. J. Syst. Evol. Microbiol.">
        <title>The Global Catalogue of Microorganisms (GCM) 10K type strain sequencing project: providing services to taxonomists for standard genome sequencing and annotation.</title>
        <authorList>
            <consortium name="The Broad Institute Genomics Platform"/>
            <consortium name="The Broad Institute Genome Sequencing Center for Infectious Disease"/>
            <person name="Wu L."/>
            <person name="Ma J."/>
        </authorList>
    </citation>
    <scope>NUCLEOTIDE SEQUENCE [LARGE SCALE GENOMIC DNA]</scope>
    <source>
        <strain evidence="2">CGMCC 1.14993</strain>
    </source>
</reference>
<organism evidence="1 2">
    <name type="scientific">Gottfriedia solisilvae</name>
    <dbReference type="NCBI Taxonomy" id="1516104"/>
    <lineage>
        <taxon>Bacteria</taxon>
        <taxon>Bacillati</taxon>
        <taxon>Bacillota</taxon>
        <taxon>Bacilli</taxon>
        <taxon>Bacillales</taxon>
        <taxon>Bacillaceae</taxon>
        <taxon>Gottfriedia</taxon>
    </lineage>
</organism>
<proteinExistence type="predicted"/>
<dbReference type="RefSeq" id="WP_087997940.1">
    <property type="nucleotide sequence ID" value="NZ_BMHB01000001.1"/>
</dbReference>